<name>A0A248JUS7_9PROT</name>
<sequence length="548" mass="60604">MLSTTLPTAAFSGRIRPMTAAAAEIAELRARLAEREAELATARAELTGARLLIEQYKAQLAKLRRMQFGRSSEKLDRQIAQLELMLEDLEEGEAARTAPSLDAGNAAPERRQRDQRHPVRHPLPEHLPREEVVHSPGDVCPGCGGTHFSKLGEDVTEVLEKIPARLKVIRHIRPKLSCRACEVILQAPAPDLPVEKGRPGPGLLANVVVSKYLDGLPLYRQSAILAREGIAIERATLADWVGHAAWWVAPLAGLIGAHVMAAPVIHTDDTPIKVLAPGNGQTRLGRLWTYLVDERPWCGERAPAAFYRFSPDRKGERPREHLSGFSGVIQADAYTGYEALTRPSSLVQPGIIPSGIVHAACWAHARRHLYDQYEKTRSPIAEEALRRIGRLYEVEAAITGLSAEQRRDARRQLAVPILDDLKPWLEAQQRRLSAKNTLGKAIGYALNRWEALTLYVADGRIAIDNNPAERSLRGIAITRKNFLFLGSEAGGDRAALLYSVLETAKLNGLDPEAYLADVLDRMAKGHPINRLAELLPWNWMRRADKLAA</sequence>
<dbReference type="RefSeq" id="WP_088870541.1">
    <property type="nucleotide sequence ID" value="NZ_CP022110.1"/>
</dbReference>
<dbReference type="EMBL" id="CP022110">
    <property type="protein sequence ID" value="ASG20295.1"/>
    <property type="molecule type" value="Genomic_DNA"/>
</dbReference>
<dbReference type="InterPro" id="IPR052344">
    <property type="entry name" value="Transposase-related"/>
</dbReference>
<dbReference type="EMBL" id="CP022111">
    <property type="protein sequence ID" value="ASG22179.1"/>
    <property type="molecule type" value="Genomic_DNA"/>
</dbReference>
<dbReference type="Proteomes" id="UP000197153">
    <property type="component" value="Chromosome 1"/>
</dbReference>
<feature type="compositionally biased region" description="Basic and acidic residues" evidence="1">
    <location>
        <begin position="108"/>
        <end position="133"/>
    </location>
</feature>
<evidence type="ECO:0000313" key="12">
    <source>
        <dbReference type="Proteomes" id="UP000197153"/>
    </source>
</evidence>
<dbReference type="Pfam" id="PF13817">
    <property type="entry name" value="DDE_Tnp_IS66_C"/>
    <property type="match status" value="1"/>
</dbReference>
<keyword evidence="12" id="KW-1185">Reference proteome</keyword>
<gene>
    <name evidence="6" type="ORF">Y958_00915</name>
    <name evidence="7" type="ORF">Y958_04845</name>
    <name evidence="8" type="ORF">Y958_05285</name>
    <name evidence="9" type="ORF">Y958_14510</name>
    <name evidence="10" type="ORF">Y958_15045</name>
    <name evidence="11" type="ORF">Y958_29325</name>
</gene>
<evidence type="ECO:0000313" key="10">
    <source>
        <dbReference type="EMBL" id="ASG22276.1"/>
    </source>
</evidence>
<dbReference type="KEGG" id="nao:Y958_05285"/>
<dbReference type="InterPro" id="IPR004291">
    <property type="entry name" value="Transposase_IS66_central"/>
</dbReference>
<dbReference type="Pfam" id="PF03050">
    <property type="entry name" value="DDE_Tnp_IS66"/>
    <property type="match status" value="1"/>
</dbReference>
<dbReference type="Pfam" id="PF13007">
    <property type="entry name" value="LZ_Tnp_IS66"/>
    <property type="match status" value="1"/>
</dbReference>
<dbReference type="KEGG" id="nao:Y958_15045"/>
<evidence type="ECO:0000256" key="1">
    <source>
        <dbReference type="SAM" id="MobiDB-lite"/>
    </source>
</evidence>
<proteinExistence type="predicted"/>
<protein>
    <submittedName>
        <fullName evidence="10">IS66 family transposase</fullName>
    </submittedName>
</protein>
<dbReference type="InterPro" id="IPR024463">
    <property type="entry name" value="Transposase_TnpC_homeodom"/>
</dbReference>
<feature type="domain" description="Transposase TnpC homeodomain" evidence="4">
    <location>
        <begin position="55"/>
        <end position="132"/>
    </location>
</feature>
<dbReference type="AlphaFoldDB" id="A0A248JUS7"/>
<organism evidence="10 12">
    <name type="scientific">Nitrospirillum viridazoti CBAmc</name>
    <dbReference type="NCBI Taxonomy" id="1441467"/>
    <lineage>
        <taxon>Bacteria</taxon>
        <taxon>Pseudomonadati</taxon>
        <taxon>Pseudomonadota</taxon>
        <taxon>Alphaproteobacteria</taxon>
        <taxon>Rhodospirillales</taxon>
        <taxon>Azospirillaceae</taxon>
        <taxon>Nitrospirillum</taxon>
        <taxon>Nitrospirillum viridazoti</taxon>
    </lineage>
</organism>
<dbReference type="Proteomes" id="UP000197153">
    <property type="component" value="Chromosome 2"/>
</dbReference>
<accession>A0A248JUS7</accession>
<dbReference type="PANTHER" id="PTHR33678">
    <property type="entry name" value="BLL1576 PROTEIN"/>
    <property type="match status" value="1"/>
</dbReference>
<dbReference type="InterPro" id="IPR039552">
    <property type="entry name" value="IS66_C"/>
</dbReference>
<evidence type="ECO:0000259" key="2">
    <source>
        <dbReference type="Pfam" id="PF03050"/>
    </source>
</evidence>
<dbReference type="PANTHER" id="PTHR33678:SF1">
    <property type="entry name" value="BLL1576 PROTEIN"/>
    <property type="match status" value="1"/>
</dbReference>
<dbReference type="EMBL" id="CP022113">
    <property type="protein sequence ID" value="ASG25076.1"/>
    <property type="molecule type" value="Genomic_DNA"/>
</dbReference>
<dbReference type="NCBIfam" id="NF033517">
    <property type="entry name" value="transpos_IS66"/>
    <property type="match status" value="1"/>
</dbReference>
<dbReference type="EMBL" id="CP022110">
    <property type="protein sequence ID" value="ASG19544.1"/>
    <property type="molecule type" value="Genomic_DNA"/>
</dbReference>
<feature type="domain" description="Transposase IS66 zinc-finger binding" evidence="3">
    <location>
        <begin position="139"/>
        <end position="182"/>
    </location>
</feature>
<feature type="domain" description="Transposase IS66 central" evidence="2">
    <location>
        <begin position="196"/>
        <end position="492"/>
    </location>
</feature>
<dbReference type="Proteomes" id="UP000197153">
    <property type="component" value="Chromosome 4"/>
</dbReference>
<evidence type="ECO:0000313" key="7">
    <source>
        <dbReference type="EMBL" id="ASG20220.1"/>
    </source>
</evidence>
<dbReference type="KEGG" id="nao:Y958_29325"/>
<evidence type="ECO:0000313" key="6">
    <source>
        <dbReference type="EMBL" id="ASG19544.1"/>
    </source>
</evidence>
<feature type="domain" description="Transposase IS66 C-terminal" evidence="5">
    <location>
        <begin position="499"/>
        <end position="537"/>
    </location>
</feature>
<feature type="region of interest" description="Disordered" evidence="1">
    <location>
        <begin position="91"/>
        <end position="133"/>
    </location>
</feature>
<dbReference type="Pfam" id="PF13005">
    <property type="entry name" value="zf-IS66"/>
    <property type="match status" value="1"/>
</dbReference>
<dbReference type="EMBL" id="CP022110">
    <property type="protein sequence ID" value="ASG20220.1"/>
    <property type="molecule type" value="Genomic_DNA"/>
</dbReference>
<dbReference type="InterPro" id="IPR024474">
    <property type="entry name" value="Znf_dom_IS66"/>
</dbReference>
<evidence type="ECO:0000313" key="8">
    <source>
        <dbReference type="EMBL" id="ASG20295.1"/>
    </source>
</evidence>
<dbReference type="KEGG" id="nao:Y958_14510"/>
<reference evidence="10 12" key="1">
    <citation type="submission" date="2017-06" db="EMBL/GenBank/DDBJ databases">
        <title>Complete genome sequence of Nitrospirillum amazonense strain CBAmC, an endophytic nitrogen-fixing and plant growth-promoting bacterium, isolated from sugarcane.</title>
        <authorList>
            <person name="Schwab S."/>
            <person name="dos Santos Teixeira K.R."/>
            <person name="Simoes Araujo J.L."/>
            <person name="Soares Vidal M."/>
            <person name="Borges de Freitas H.R."/>
            <person name="Rivello Crivelaro A.L."/>
            <person name="Bueno de Camargo Nunes A."/>
            <person name="dos Santos C.M."/>
            <person name="Palmeira da Silva Rosa D."/>
            <person name="da Silva Padilha D."/>
            <person name="da Silva E."/>
            <person name="Araujo Terra L."/>
            <person name="Soares Mendes V."/>
            <person name="Farinelli L."/>
            <person name="Magalhaes Cruz L."/>
            <person name="Baldani J.I."/>
        </authorList>
    </citation>
    <scope>NUCLEOTIDE SEQUENCE [LARGE SCALE GENOMIC DNA]</scope>
    <source>
        <strain evidence="10 12">CBAmC</strain>
    </source>
</reference>
<evidence type="ECO:0000259" key="4">
    <source>
        <dbReference type="Pfam" id="PF13007"/>
    </source>
</evidence>
<evidence type="ECO:0000259" key="3">
    <source>
        <dbReference type="Pfam" id="PF13005"/>
    </source>
</evidence>
<dbReference type="KEGG" id="nao:Y958_04845"/>
<evidence type="ECO:0000313" key="9">
    <source>
        <dbReference type="EMBL" id="ASG22179.1"/>
    </source>
</evidence>
<dbReference type="EMBL" id="CP022111">
    <property type="protein sequence ID" value="ASG22276.1"/>
    <property type="molecule type" value="Genomic_DNA"/>
</dbReference>
<evidence type="ECO:0000259" key="5">
    <source>
        <dbReference type="Pfam" id="PF13817"/>
    </source>
</evidence>
<dbReference type="KEGG" id="nao:Y958_00915"/>
<evidence type="ECO:0000313" key="11">
    <source>
        <dbReference type="EMBL" id="ASG25076.1"/>
    </source>
</evidence>